<proteinExistence type="predicted"/>
<organism evidence="1 2">
    <name type="scientific">Cuscuta epithymum</name>
    <dbReference type="NCBI Taxonomy" id="186058"/>
    <lineage>
        <taxon>Eukaryota</taxon>
        <taxon>Viridiplantae</taxon>
        <taxon>Streptophyta</taxon>
        <taxon>Embryophyta</taxon>
        <taxon>Tracheophyta</taxon>
        <taxon>Spermatophyta</taxon>
        <taxon>Magnoliopsida</taxon>
        <taxon>eudicotyledons</taxon>
        <taxon>Gunneridae</taxon>
        <taxon>Pentapetalae</taxon>
        <taxon>asterids</taxon>
        <taxon>lamiids</taxon>
        <taxon>Solanales</taxon>
        <taxon>Convolvulaceae</taxon>
        <taxon>Cuscuteae</taxon>
        <taxon>Cuscuta</taxon>
        <taxon>Cuscuta subgen. Cuscuta</taxon>
    </lineage>
</organism>
<comment type="caution">
    <text evidence="1">The sequence shown here is derived from an EMBL/GenBank/DDBJ whole genome shotgun (WGS) entry which is preliminary data.</text>
</comment>
<feature type="non-terminal residue" evidence="1">
    <location>
        <position position="237"/>
    </location>
</feature>
<sequence length="237" mass="27348">MLHHAAFPVINHQRFGVKCQHPNILFVVMPCTGKIKLHNVLYCRRRARVITQMCNESKKPSDRLPSFHINSSEEITLADKRVVDGSFYRCWIMQPWSAALTMMELVFTYIARAHSPPEPPSYQEEFCGNTLFQYYFFFSSTCFCFCPSRFGLDVWIFEVLLIGRVSFPIALSLNLPVSSVASQVALYEVTDFMSTPRIHDWICKMQADVSSRIDLCEGCLVCVLCFNIKVAFYYKKC</sequence>
<protein>
    <submittedName>
        <fullName evidence="1">Uncharacterized protein</fullName>
    </submittedName>
</protein>
<name>A0AAV0EXE2_9ASTE</name>
<keyword evidence="2" id="KW-1185">Reference proteome</keyword>
<reference evidence="1" key="1">
    <citation type="submission" date="2022-07" db="EMBL/GenBank/DDBJ databases">
        <authorList>
            <person name="Macas J."/>
            <person name="Novak P."/>
            <person name="Neumann P."/>
        </authorList>
    </citation>
    <scope>NUCLEOTIDE SEQUENCE</scope>
</reference>
<accession>A0AAV0EXE2</accession>
<dbReference type="Proteomes" id="UP001152523">
    <property type="component" value="Unassembled WGS sequence"/>
</dbReference>
<dbReference type="EMBL" id="CAMAPF010000948">
    <property type="protein sequence ID" value="CAH9127948.1"/>
    <property type="molecule type" value="Genomic_DNA"/>
</dbReference>
<evidence type="ECO:0000313" key="2">
    <source>
        <dbReference type="Proteomes" id="UP001152523"/>
    </source>
</evidence>
<dbReference type="AlphaFoldDB" id="A0AAV0EXE2"/>
<gene>
    <name evidence="1" type="ORF">CEPIT_LOCUS28719</name>
</gene>
<evidence type="ECO:0000313" key="1">
    <source>
        <dbReference type="EMBL" id="CAH9127948.1"/>
    </source>
</evidence>